<dbReference type="OrthoDB" id="9766361at2"/>
<accession>A0A1M6I7C6</accession>
<dbReference type="AlphaFoldDB" id="A0A1M6I7C6"/>
<protein>
    <submittedName>
        <fullName evidence="2">Trypsin-like peptidase domain-containing protein</fullName>
    </submittedName>
</protein>
<dbReference type="SUPFAM" id="SSF50494">
    <property type="entry name" value="Trypsin-like serine proteases"/>
    <property type="match status" value="1"/>
</dbReference>
<keyword evidence="3" id="KW-1185">Reference proteome</keyword>
<feature type="compositionally biased region" description="Polar residues" evidence="1">
    <location>
        <begin position="686"/>
        <end position="696"/>
    </location>
</feature>
<dbReference type="STRING" id="1123357.SAMN02745244_02185"/>
<dbReference type="RefSeq" id="WP_139280220.1">
    <property type="nucleotide sequence ID" value="NZ_FQZG01000038.1"/>
</dbReference>
<dbReference type="EMBL" id="FQZG01000038">
    <property type="protein sequence ID" value="SHJ30339.1"/>
    <property type="molecule type" value="Genomic_DNA"/>
</dbReference>
<organism evidence="2 3">
    <name type="scientific">Tessaracoccus bendigoensis DSM 12906</name>
    <dbReference type="NCBI Taxonomy" id="1123357"/>
    <lineage>
        <taxon>Bacteria</taxon>
        <taxon>Bacillati</taxon>
        <taxon>Actinomycetota</taxon>
        <taxon>Actinomycetes</taxon>
        <taxon>Propionibacteriales</taxon>
        <taxon>Propionibacteriaceae</taxon>
        <taxon>Tessaracoccus</taxon>
    </lineage>
</organism>
<name>A0A1M6I7C6_9ACTN</name>
<gene>
    <name evidence="2" type="ORF">SAMN02745244_02185</name>
</gene>
<dbReference type="Pfam" id="PF13365">
    <property type="entry name" value="Trypsin_2"/>
    <property type="match status" value="1"/>
</dbReference>
<proteinExistence type="predicted"/>
<evidence type="ECO:0000313" key="2">
    <source>
        <dbReference type="EMBL" id="SHJ30339.1"/>
    </source>
</evidence>
<feature type="non-terminal residue" evidence="2">
    <location>
        <position position="696"/>
    </location>
</feature>
<sequence length="696" mass="75024">MIGSVKTELLKHLVVRVDSPDGKILGSGFYAAPGWVLTAAHVADGLSRVRLTPATGGEPIDAEVVARSDTREAEAPSGFWPFPDLAIIRFDQAREHPSAFVEAASPEGDSTCTAWGYARREKGQDPVGSPAKFEFVGFEGDGWLSLKSDAVRHGMSGAPLVCPARRAVVGVMSVTRDPDSSLGGWASPIEALTGALPGVPEALVVEGRKLLEASRAEAVRHRMAWHGVIPIQDAENVLERSWGTYRGGGHPDPADLLLAEYRVVPYLFRDDDLNTLEAWCQAPEPIKVGLAAGVGGGGKTRLAVELCHRMVETHGWVVVGEISRFGEGGQRGLSDIYTSLRQISLPRLIVLDYAEDRVPSEVAALIGQLRSGATDVAPVRLMLLTRDAERPRHVSLIDSIKDDATVSVKQIIQDLERSDAAEKGLSLDERNRLYRCAVERFASAWGAEPPDGSPALSSPDQAEPLGVLFTALDAVLSSSEAAGMGVGSSWGRDPAERILRHEEKCWRMGAPDETADVLRRCIAVATLAGARDAAEADQLLECLPELARDENRGRRRSLIGWLSRLYKGVGVLNPLRPDRLGEALVIHTLVDEPDDEVIETILRSGSPSQCARTVTVLTRCSARAGLARQVLVALLSKLHMHLTLKAEVCAHGSRDREGDYTLASALVTALNGGLSEDLTRREPDNTGYQRDVSVSL</sequence>
<evidence type="ECO:0000313" key="3">
    <source>
        <dbReference type="Proteomes" id="UP000184512"/>
    </source>
</evidence>
<reference evidence="2 3" key="1">
    <citation type="submission" date="2016-11" db="EMBL/GenBank/DDBJ databases">
        <authorList>
            <person name="Jaros S."/>
            <person name="Januszkiewicz K."/>
            <person name="Wedrychowicz H."/>
        </authorList>
    </citation>
    <scope>NUCLEOTIDE SEQUENCE [LARGE SCALE GENOMIC DNA]</scope>
    <source>
        <strain evidence="2 3">DSM 12906</strain>
    </source>
</reference>
<evidence type="ECO:0000256" key="1">
    <source>
        <dbReference type="SAM" id="MobiDB-lite"/>
    </source>
</evidence>
<dbReference type="Gene3D" id="2.40.10.120">
    <property type="match status" value="1"/>
</dbReference>
<dbReference type="Proteomes" id="UP000184512">
    <property type="component" value="Unassembled WGS sequence"/>
</dbReference>
<feature type="region of interest" description="Disordered" evidence="1">
    <location>
        <begin position="676"/>
        <end position="696"/>
    </location>
</feature>
<dbReference type="InterPro" id="IPR009003">
    <property type="entry name" value="Peptidase_S1_PA"/>
</dbReference>